<dbReference type="InParanoid" id="Q7NDS7"/>
<dbReference type="InterPro" id="IPR013083">
    <property type="entry name" value="Znf_RING/FYVE/PHD"/>
</dbReference>
<gene>
    <name evidence="2" type="ordered locus">gsr4155</name>
</gene>
<feature type="domain" description="UBP-type" evidence="1">
    <location>
        <begin position="20"/>
        <end position="54"/>
    </location>
</feature>
<reference evidence="2 3" key="1">
    <citation type="journal article" date="2003" name="DNA Res.">
        <title>Complete genome structure of Gloeobacter violaceus PCC 7421, a cyanobacterium that lacks thylakoids.</title>
        <authorList>
            <person name="Nakamura Y."/>
            <person name="Kaneko T."/>
            <person name="Sato S."/>
            <person name="Mimuro M."/>
            <person name="Miyashita H."/>
            <person name="Tsuchiya T."/>
            <person name="Sasamoto S."/>
            <person name="Watanabe A."/>
            <person name="Kawashima K."/>
            <person name="Kishida Y."/>
            <person name="Kiyokawa C."/>
            <person name="Kohara M."/>
            <person name="Matsumoto M."/>
            <person name="Matsuno A."/>
            <person name="Nakazaki N."/>
            <person name="Shimpo S."/>
            <person name="Takeuchi C."/>
            <person name="Yamada M."/>
            <person name="Tabata S."/>
        </authorList>
    </citation>
    <scope>NUCLEOTIDE SEQUENCE [LARGE SCALE GENOMIC DNA]</scope>
    <source>
        <strain evidence="3">ATCC 29082 / PCC 7421</strain>
    </source>
</reference>
<dbReference type="OrthoDB" id="120315at2"/>
<accession>Q7NDS7</accession>
<reference evidence="2 3" key="2">
    <citation type="journal article" date="2003" name="DNA Res.">
        <title>Complete genome structure of Gloeobacter violaceus PCC 7421, a cyanobacterium that lacks thylakoids (supplement).</title>
        <authorList>
            <person name="Nakamura Y."/>
            <person name="Kaneko T."/>
            <person name="Sato S."/>
            <person name="Mimuro M."/>
            <person name="Miyashita H."/>
            <person name="Tsuchiya T."/>
            <person name="Sasamoto S."/>
            <person name="Watanabe A."/>
            <person name="Kawashima K."/>
            <person name="Kishida Y."/>
            <person name="Kiyokawa C."/>
            <person name="Kohara M."/>
            <person name="Matsumoto M."/>
            <person name="Matsuno A."/>
            <person name="Nakazaki N."/>
            <person name="Shimpo S."/>
            <person name="Takeuchi C."/>
            <person name="Yamada M."/>
            <person name="Tabata S."/>
        </authorList>
    </citation>
    <scope>NUCLEOTIDE SEQUENCE [LARGE SCALE GENOMIC DNA]</scope>
    <source>
        <strain evidence="3">ATCC 29082 / PCC 7421</strain>
    </source>
</reference>
<sequence>MLAPRDSQYNFQCQALEKYAVHRLRHYQQSGHPIVRSFEPGEDWRWCYVDRSFV</sequence>
<proteinExistence type="predicted"/>
<evidence type="ECO:0000313" key="2">
    <source>
        <dbReference type="EMBL" id="BAC92096.1"/>
    </source>
</evidence>
<keyword evidence="3" id="KW-1185">Reference proteome</keyword>
<dbReference type="Pfam" id="PF02148">
    <property type="entry name" value="zf-UBP"/>
    <property type="match status" value="1"/>
</dbReference>
<dbReference type="AlphaFoldDB" id="Q7NDS7"/>
<dbReference type="SUPFAM" id="SSF57850">
    <property type="entry name" value="RING/U-box"/>
    <property type="match status" value="1"/>
</dbReference>
<name>Q7NDS7_GLOVI</name>
<dbReference type="InterPro" id="IPR001607">
    <property type="entry name" value="Znf_UBP"/>
</dbReference>
<dbReference type="Gene3D" id="3.30.40.10">
    <property type="entry name" value="Zinc/RING finger domain, C3HC4 (zinc finger)"/>
    <property type="match status" value="1"/>
</dbReference>
<evidence type="ECO:0000259" key="1">
    <source>
        <dbReference type="Pfam" id="PF02148"/>
    </source>
</evidence>
<evidence type="ECO:0000313" key="3">
    <source>
        <dbReference type="Proteomes" id="UP000000557"/>
    </source>
</evidence>
<dbReference type="GO" id="GO:0008270">
    <property type="term" value="F:zinc ion binding"/>
    <property type="evidence" value="ECO:0007669"/>
    <property type="project" value="InterPro"/>
</dbReference>
<dbReference type="Proteomes" id="UP000000557">
    <property type="component" value="Chromosome"/>
</dbReference>
<dbReference type="KEGG" id="gvi:gsr4155"/>
<dbReference type="HOGENOM" id="CLU_3043892_0_0_3"/>
<dbReference type="EMBL" id="BA000045">
    <property type="protein sequence ID" value="BAC92096.1"/>
    <property type="molecule type" value="Genomic_DNA"/>
</dbReference>
<protein>
    <submittedName>
        <fullName evidence="2">Gsr4155 protein</fullName>
    </submittedName>
</protein>
<dbReference type="eggNOG" id="COG5207">
    <property type="taxonomic scope" value="Bacteria"/>
</dbReference>
<dbReference type="EnsemblBacteria" id="BAC92096">
    <property type="protein sequence ID" value="BAC92096"/>
    <property type="gene ID" value="BAC92096"/>
</dbReference>
<dbReference type="PATRIC" id="fig|251221.4.peg.4187"/>
<organism evidence="2 3">
    <name type="scientific">Gloeobacter violaceus (strain ATCC 29082 / PCC 7421)</name>
    <dbReference type="NCBI Taxonomy" id="251221"/>
    <lineage>
        <taxon>Bacteria</taxon>
        <taxon>Bacillati</taxon>
        <taxon>Cyanobacteriota</taxon>
        <taxon>Cyanophyceae</taxon>
        <taxon>Gloeobacterales</taxon>
        <taxon>Gloeobacteraceae</taxon>
        <taxon>Gloeobacter</taxon>
    </lineage>
</organism>